<accession>A0AAV7HC00</accession>
<sequence length="65" mass="6960">MISIVDLKINGSDPAQLQTDTQAPELLTKEGLTPKDENAETNARSALRTCETTGGNNFAQVAKLE</sequence>
<evidence type="ECO:0000313" key="1">
    <source>
        <dbReference type="EMBL" id="KAH0465655.1"/>
    </source>
</evidence>
<dbReference type="Proteomes" id="UP000775213">
    <property type="component" value="Unassembled WGS sequence"/>
</dbReference>
<dbReference type="EMBL" id="JAGFBR010000006">
    <property type="protein sequence ID" value="KAH0465655.1"/>
    <property type="molecule type" value="Genomic_DNA"/>
</dbReference>
<name>A0AAV7HC00_DENCH</name>
<reference evidence="1 2" key="1">
    <citation type="journal article" date="2021" name="Hortic Res">
        <title>Chromosome-scale assembly of the Dendrobium chrysotoxum genome enhances the understanding of orchid evolution.</title>
        <authorList>
            <person name="Zhang Y."/>
            <person name="Zhang G.Q."/>
            <person name="Zhang D."/>
            <person name="Liu X.D."/>
            <person name="Xu X.Y."/>
            <person name="Sun W.H."/>
            <person name="Yu X."/>
            <person name="Zhu X."/>
            <person name="Wang Z.W."/>
            <person name="Zhao X."/>
            <person name="Zhong W.Y."/>
            <person name="Chen H."/>
            <person name="Yin W.L."/>
            <person name="Huang T."/>
            <person name="Niu S.C."/>
            <person name="Liu Z.J."/>
        </authorList>
    </citation>
    <scope>NUCLEOTIDE SEQUENCE [LARGE SCALE GENOMIC DNA]</scope>
    <source>
        <strain evidence="1">Lindl</strain>
    </source>
</reference>
<evidence type="ECO:0000313" key="2">
    <source>
        <dbReference type="Proteomes" id="UP000775213"/>
    </source>
</evidence>
<keyword evidence="2" id="KW-1185">Reference proteome</keyword>
<proteinExistence type="predicted"/>
<comment type="caution">
    <text evidence="1">The sequence shown here is derived from an EMBL/GenBank/DDBJ whole genome shotgun (WGS) entry which is preliminary data.</text>
</comment>
<dbReference type="AlphaFoldDB" id="A0AAV7HC00"/>
<organism evidence="1 2">
    <name type="scientific">Dendrobium chrysotoxum</name>
    <name type="common">Orchid</name>
    <dbReference type="NCBI Taxonomy" id="161865"/>
    <lineage>
        <taxon>Eukaryota</taxon>
        <taxon>Viridiplantae</taxon>
        <taxon>Streptophyta</taxon>
        <taxon>Embryophyta</taxon>
        <taxon>Tracheophyta</taxon>
        <taxon>Spermatophyta</taxon>
        <taxon>Magnoliopsida</taxon>
        <taxon>Liliopsida</taxon>
        <taxon>Asparagales</taxon>
        <taxon>Orchidaceae</taxon>
        <taxon>Epidendroideae</taxon>
        <taxon>Malaxideae</taxon>
        <taxon>Dendrobiinae</taxon>
        <taxon>Dendrobium</taxon>
    </lineage>
</organism>
<protein>
    <submittedName>
        <fullName evidence="1">Uncharacterized protein</fullName>
    </submittedName>
</protein>
<gene>
    <name evidence="1" type="ORF">IEQ34_005758</name>
</gene>